<protein>
    <submittedName>
        <fullName evidence="1">Unannotated protein</fullName>
    </submittedName>
</protein>
<dbReference type="Gene3D" id="2.30.110.10">
    <property type="entry name" value="Electron Transport, Fmn-binding Protein, Chain A"/>
    <property type="match status" value="1"/>
</dbReference>
<organism evidence="1">
    <name type="scientific">freshwater metagenome</name>
    <dbReference type="NCBI Taxonomy" id="449393"/>
    <lineage>
        <taxon>unclassified sequences</taxon>
        <taxon>metagenomes</taxon>
        <taxon>ecological metagenomes</taxon>
    </lineage>
</organism>
<name>A0A6J6E594_9ZZZZ</name>
<dbReference type="EMBL" id="CAEZSR010000093">
    <property type="protein sequence ID" value="CAB4570385.1"/>
    <property type="molecule type" value="Genomic_DNA"/>
</dbReference>
<accession>A0A6J6E594</accession>
<proteinExistence type="predicted"/>
<evidence type="ECO:0000313" key="1">
    <source>
        <dbReference type="EMBL" id="CAB4570385.1"/>
    </source>
</evidence>
<dbReference type="SUPFAM" id="SSF50475">
    <property type="entry name" value="FMN-binding split barrel"/>
    <property type="match status" value="1"/>
</dbReference>
<sequence>MTTELVQALDGAQVGVFSYVMRSGHPNACAVTPYVVDGVPVVTSTLALIDKAAAVRRDPRVALLAGGVHLSGRAAVAVDLTPAWFDRHLRQQELAKYPPARAILGIPWHRRLFAWYVGRVVMSIAPDAVVERPGRDLATITVLDHEGALGVFPIPRPADLDAPEIEMNTSIPDGPGVLLIHEEDTAMNDLRQLTLHGHVTAGVFTVERRRGSLHATAQGWRQQLATSRQLARRATTNRARLADWPTIVG</sequence>
<dbReference type="InterPro" id="IPR012349">
    <property type="entry name" value="Split_barrel_FMN-bd"/>
</dbReference>
<reference evidence="1" key="1">
    <citation type="submission" date="2020-05" db="EMBL/GenBank/DDBJ databases">
        <authorList>
            <person name="Chiriac C."/>
            <person name="Salcher M."/>
            <person name="Ghai R."/>
            <person name="Kavagutti S V."/>
        </authorList>
    </citation>
    <scope>NUCLEOTIDE SEQUENCE</scope>
</reference>
<gene>
    <name evidence="1" type="ORF">UFOPK1493_02350</name>
</gene>
<dbReference type="AlphaFoldDB" id="A0A6J6E594"/>